<reference evidence="4 5" key="1">
    <citation type="submission" date="2023-03" db="EMBL/GenBank/DDBJ databases">
        <title>Draft genome sequence of Streptomyces sp. K1PA1 isolated from peat swamp forest in Thailand.</title>
        <authorList>
            <person name="Klaysubun C."/>
            <person name="Duangmal K."/>
        </authorList>
    </citation>
    <scope>NUCLEOTIDE SEQUENCE [LARGE SCALE GENOMIC DNA]</scope>
    <source>
        <strain evidence="4 5">K1PA1</strain>
    </source>
</reference>
<accession>A0ABT6AF43</accession>
<evidence type="ECO:0000259" key="2">
    <source>
        <dbReference type="PROSITE" id="PS51192"/>
    </source>
</evidence>
<proteinExistence type="predicted"/>
<keyword evidence="1" id="KW-0378">Hydrolase</keyword>
<name>A0ABT6AF43_9ACTN</name>
<dbReference type="Pfam" id="PF00176">
    <property type="entry name" value="SNF2-rel_dom"/>
    <property type="match status" value="1"/>
</dbReference>
<dbReference type="InterPro" id="IPR027417">
    <property type="entry name" value="P-loop_NTPase"/>
</dbReference>
<dbReference type="SMART" id="SM00490">
    <property type="entry name" value="HELICc"/>
    <property type="match status" value="1"/>
</dbReference>
<dbReference type="InterPro" id="IPR050496">
    <property type="entry name" value="SNF2_RAD54_helicase_repair"/>
</dbReference>
<dbReference type="PANTHER" id="PTHR45629:SF7">
    <property type="entry name" value="DNA EXCISION REPAIR PROTEIN ERCC-6-RELATED"/>
    <property type="match status" value="1"/>
</dbReference>
<dbReference type="InterPro" id="IPR001650">
    <property type="entry name" value="Helicase_C-like"/>
</dbReference>
<dbReference type="Proteomes" id="UP001221150">
    <property type="component" value="Unassembled WGS sequence"/>
</dbReference>
<dbReference type="InterPro" id="IPR014001">
    <property type="entry name" value="Helicase_ATP-bd"/>
</dbReference>
<dbReference type="InterPro" id="IPR049730">
    <property type="entry name" value="SNF2/RAD54-like_C"/>
</dbReference>
<evidence type="ECO:0000313" key="5">
    <source>
        <dbReference type="Proteomes" id="UP001221150"/>
    </source>
</evidence>
<gene>
    <name evidence="4" type="ORF">P3H78_31000</name>
</gene>
<dbReference type="EMBL" id="JARJBB010000034">
    <property type="protein sequence ID" value="MDF3302961.1"/>
    <property type="molecule type" value="Genomic_DNA"/>
</dbReference>
<dbReference type="PROSITE" id="PS51194">
    <property type="entry name" value="HELICASE_CTER"/>
    <property type="match status" value="1"/>
</dbReference>
<dbReference type="InterPro" id="IPR000330">
    <property type="entry name" value="SNF2_N"/>
</dbReference>
<evidence type="ECO:0000256" key="1">
    <source>
        <dbReference type="ARBA" id="ARBA00022801"/>
    </source>
</evidence>
<keyword evidence="4" id="KW-0067">ATP-binding</keyword>
<protein>
    <submittedName>
        <fullName evidence="4">DEAD/DEAH box helicase</fullName>
    </submittedName>
</protein>
<keyword evidence="4" id="KW-0347">Helicase</keyword>
<dbReference type="PROSITE" id="PS51192">
    <property type="entry name" value="HELICASE_ATP_BIND_1"/>
    <property type="match status" value="1"/>
</dbReference>
<dbReference type="SMART" id="SM00487">
    <property type="entry name" value="DEXDc"/>
    <property type="match status" value="1"/>
</dbReference>
<comment type="caution">
    <text evidence="4">The sequence shown here is derived from an EMBL/GenBank/DDBJ whole genome shotgun (WGS) entry which is preliminary data.</text>
</comment>
<dbReference type="Gene3D" id="3.40.50.300">
    <property type="entry name" value="P-loop containing nucleotide triphosphate hydrolases"/>
    <property type="match status" value="1"/>
</dbReference>
<evidence type="ECO:0000259" key="3">
    <source>
        <dbReference type="PROSITE" id="PS51194"/>
    </source>
</evidence>
<feature type="domain" description="Helicase ATP-binding" evidence="2">
    <location>
        <begin position="463"/>
        <end position="621"/>
    </location>
</feature>
<feature type="domain" description="Helicase C-terminal" evidence="3">
    <location>
        <begin position="752"/>
        <end position="902"/>
    </location>
</feature>
<dbReference type="SUPFAM" id="SSF52540">
    <property type="entry name" value="P-loop containing nucleoside triphosphate hydrolases"/>
    <property type="match status" value="2"/>
</dbReference>
<organism evidence="4 5">
    <name type="scientific">Streptomyces tropicalis</name>
    <dbReference type="NCBI Taxonomy" id="3034234"/>
    <lineage>
        <taxon>Bacteria</taxon>
        <taxon>Bacillati</taxon>
        <taxon>Actinomycetota</taxon>
        <taxon>Actinomycetes</taxon>
        <taxon>Kitasatosporales</taxon>
        <taxon>Streptomycetaceae</taxon>
        <taxon>Streptomyces</taxon>
    </lineage>
</organism>
<dbReference type="InterPro" id="IPR038718">
    <property type="entry name" value="SNF2-like_sf"/>
</dbReference>
<keyword evidence="5" id="KW-1185">Reference proteome</keyword>
<dbReference type="Pfam" id="PF00271">
    <property type="entry name" value="Helicase_C"/>
    <property type="match status" value="1"/>
</dbReference>
<dbReference type="Pfam" id="PF12419">
    <property type="entry name" value="DUF3670"/>
    <property type="match status" value="1"/>
</dbReference>
<keyword evidence="4" id="KW-0547">Nucleotide-binding</keyword>
<sequence length="917" mass="99445">MFWRPAAAMGPADQLAVPPQARLGEDPTTIVRWSGGKARTGSVPYYTVALEDAWPLLVHCRTRESGHEANRFWGAAALLALQVVADGRLEPTLTAHGYDAWKMSGLGPWQEQFDALLAAMPPEAHARGFSHSSPGSGPSMSDPAHLLSAFLDAMADYLPRSPGAAMATGHVAFADRAPQHVPHLLLASPRMAGQPALGVRLSLRLELDADGAESGVRAVVQVHDTVGGHRVEDAEVLWRAVPGPGTPEATRQMESLLALRRAARAWPPLARLLENPGHRGALVLGEDEIDELLGDAVARLARVDCGVHWPRDLVRDLIGRTVIAPRPTAVAPIRLLGAEQLLDFQWRATLGGEDLTDAEMDALAEGHRPFVRLRDRWVRVDAALLRRVRERHLGQVSAGQALVCALSGSAQIGKERVEVHPTGWLADLRTALTRAADTEVVVPAGLKAELRHYQRRGLAWLHHLTTGPVGGGILADDMGLGKTLTLIALHLLNQEDAATAGPTLVVCPATMLGAWEREIGRFAPTVPVRRFHGPARTLDLLPADAVVLTTYGTLRRSTDRLAQAPWSLLAADEAQAVKNALSGTAAALRKIPSRSRVALTGTPMENSLADLWALLDWATSGLLGTWPAFRETFARPIEAGRNAAAAARLAALISPLVLRRKKTDPGIAPELPPKTDTDQVVPLSREQASLYEAVTREALQQIRAADGIGRRGLVLKLLTSLRQICNHPAQYLKEADPAVAGRSGKIDLLDTLLDQILAEEQSGLVFSQFTQMIDLLATHLERRGIPYEVLTGSTPAGQRDRLVERFQDGEFPVFLLSLRAAGSGLTLTRAEHVFQVDQWWNPAVMDQAADRAYRIGQTRPVQIHRFVAEGTVEEKVHQLLAHKRETADMVLGAEQLGLTELGDDQLADLVALRRHGR</sequence>
<evidence type="ECO:0000313" key="4">
    <source>
        <dbReference type="EMBL" id="MDF3302961.1"/>
    </source>
</evidence>
<dbReference type="CDD" id="cd18793">
    <property type="entry name" value="SF2_C_SNF"/>
    <property type="match status" value="1"/>
</dbReference>
<dbReference type="InterPro" id="IPR022138">
    <property type="entry name" value="DUF3670"/>
</dbReference>
<dbReference type="Gene3D" id="3.40.50.10810">
    <property type="entry name" value="Tandem AAA-ATPase domain"/>
    <property type="match status" value="1"/>
</dbReference>
<dbReference type="PANTHER" id="PTHR45629">
    <property type="entry name" value="SNF2/RAD54 FAMILY MEMBER"/>
    <property type="match status" value="1"/>
</dbReference>
<dbReference type="GO" id="GO:0004386">
    <property type="term" value="F:helicase activity"/>
    <property type="evidence" value="ECO:0007669"/>
    <property type="project" value="UniProtKB-KW"/>
</dbReference>